<keyword evidence="3" id="KW-1185">Reference proteome</keyword>
<dbReference type="SUPFAM" id="SSF51735">
    <property type="entry name" value="NAD(P)-binding Rossmann-fold domains"/>
    <property type="match status" value="1"/>
</dbReference>
<evidence type="ECO:0000313" key="2">
    <source>
        <dbReference type="EMBL" id="SLM50227.1"/>
    </source>
</evidence>
<dbReference type="STRING" id="1325564.NSJP_4060"/>
<feature type="domain" description="NAD-dependent epimerase/dehydratase" evidence="1">
    <location>
        <begin position="3"/>
        <end position="242"/>
    </location>
</feature>
<gene>
    <name evidence="2" type="ORF">NSJP_4060</name>
</gene>
<dbReference type="CDD" id="cd08946">
    <property type="entry name" value="SDR_e"/>
    <property type="match status" value="1"/>
</dbReference>
<dbReference type="RefSeq" id="WP_080888353.1">
    <property type="nucleotide sequence ID" value="NZ_LT828648.1"/>
</dbReference>
<reference evidence="2 3" key="1">
    <citation type="submission" date="2017-03" db="EMBL/GenBank/DDBJ databases">
        <authorList>
            <person name="Afonso C.L."/>
            <person name="Miller P.J."/>
            <person name="Scott M.A."/>
            <person name="Spackman E."/>
            <person name="Goraichik I."/>
            <person name="Dimitrov K.M."/>
            <person name="Suarez D.L."/>
            <person name="Swayne D.E."/>
        </authorList>
    </citation>
    <scope>NUCLEOTIDE SEQUENCE [LARGE SCALE GENOMIC DNA]</scope>
    <source>
        <strain evidence="2">Genome sequencing of Nitrospira japonica strain NJ11</strain>
    </source>
</reference>
<protein>
    <submittedName>
        <fullName evidence="2">UDP-glucose 4-epimerase</fullName>
        <ecNumber evidence="2">5.1.3.2</ecNumber>
    </submittedName>
</protein>
<name>A0A1W1IB01_9BACT</name>
<dbReference type="AlphaFoldDB" id="A0A1W1IB01"/>
<dbReference type="Proteomes" id="UP000192042">
    <property type="component" value="Chromosome I"/>
</dbReference>
<dbReference type="InterPro" id="IPR036291">
    <property type="entry name" value="NAD(P)-bd_dom_sf"/>
</dbReference>
<dbReference type="PANTHER" id="PTHR43245">
    <property type="entry name" value="BIFUNCTIONAL POLYMYXIN RESISTANCE PROTEIN ARNA"/>
    <property type="match status" value="1"/>
</dbReference>
<dbReference type="Gene3D" id="3.40.50.720">
    <property type="entry name" value="NAD(P)-binding Rossmann-like Domain"/>
    <property type="match status" value="1"/>
</dbReference>
<dbReference type="OrthoDB" id="9811743at2"/>
<accession>A0A1W1IB01</accession>
<evidence type="ECO:0000313" key="3">
    <source>
        <dbReference type="Proteomes" id="UP000192042"/>
    </source>
</evidence>
<dbReference type="Pfam" id="PF01370">
    <property type="entry name" value="Epimerase"/>
    <property type="match status" value="1"/>
</dbReference>
<dbReference type="KEGG" id="nja:NSJP_4060"/>
<organism evidence="2 3">
    <name type="scientific">Nitrospira japonica</name>
    <dbReference type="NCBI Taxonomy" id="1325564"/>
    <lineage>
        <taxon>Bacteria</taxon>
        <taxon>Pseudomonadati</taxon>
        <taxon>Nitrospirota</taxon>
        <taxon>Nitrospiria</taxon>
        <taxon>Nitrospirales</taxon>
        <taxon>Nitrospiraceae</taxon>
        <taxon>Nitrospira</taxon>
    </lineage>
</organism>
<dbReference type="InterPro" id="IPR050177">
    <property type="entry name" value="Lipid_A_modif_metabolic_enz"/>
</dbReference>
<sequence>MRILVTGNMGYVGPLVVRRLREAHPGAELIGYDAGYFAQCLTGAKRFPESLVDLQYFGDIRNISDDVVRGVNAVVHLCAISNDPMGALFEGVTLDINHRASVKLAEKAKRAGVKSFVFASSCSVYGFAEGGPRQEEDALNPLTAYAKSKVFTERDLSGLASDGFSVTCLRFATACGMSDRLRLDLVLNDFVAGALVSKRINILSDGTPWRPLIHVKDMARAIDWAVQRDYRDGGTFLTVNVGSDGWNYQVKELAAAVANVVENVEVLINKDAQPDKRSYRVSFAKFSKLAQGYLPSVDLPGAVVDIRNGLAAMKFQDQDFRTGEFVRLVTLRKLREGGQVTEDLLWKERGRA</sequence>
<dbReference type="EC" id="5.1.3.2" evidence="2"/>
<dbReference type="GO" id="GO:0003978">
    <property type="term" value="F:UDP-glucose 4-epimerase activity"/>
    <property type="evidence" value="ECO:0007669"/>
    <property type="project" value="UniProtKB-EC"/>
</dbReference>
<evidence type="ECO:0000259" key="1">
    <source>
        <dbReference type="Pfam" id="PF01370"/>
    </source>
</evidence>
<dbReference type="PANTHER" id="PTHR43245:SF23">
    <property type="entry name" value="NAD(P)-BINDING DOMAIN-CONTAINING PROTEIN"/>
    <property type="match status" value="1"/>
</dbReference>
<dbReference type="EMBL" id="LT828648">
    <property type="protein sequence ID" value="SLM50227.1"/>
    <property type="molecule type" value="Genomic_DNA"/>
</dbReference>
<proteinExistence type="predicted"/>
<keyword evidence="2" id="KW-0413">Isomerase</keyword>
<dbReference type="InterPro" id="IPR001509">
    <property type="entry name" value="Epimerase_deHydtase"/>
</dbReference>